<proteinExistence type="predicted"/>
<organism evidence="1 2">
    <name type="scientific">Deinococcus humi</name>
    <dbReference type="NCBI Taxonomy" id="662880"/>
    <lineage>
        <taxon>Bacteria</taxon>
        <taxon>Thermotogati</taxon>
        <taxon>Deinococcota</taxon>
        <taxon>Deinococci</taxon>
        <taxon>Deinococcales</taxon>
        <taxon>Deinococcaceae</taxon>
        <taxon>Deinococcus</taxon>
    </lineage>
</organism>
<protein>
    <submittedName>
        <fullName evidence="1">Uncharacterized protein</fullName>
    </submittedName>
</protein>
<evidence type="ECO:0000313" key="2">
    <source>
        <dbReference type="Proteomes" id="UP000552709"/>
    </source>
</evidence>
<accession>A0A7W8JZS3</accession>
<dbReference type="AlphaFoldDB" id="A0A7W8JZS3"/>
<gene>
    <name evidence="1" type="ORF">HNQ08_005361</name>
</gene>
<reference evidence="1 2" key="1">
    <citation type="submission" date="2020-08" db="EMBL/GenBank/DDBJ databases">
        <title>Genomic Encyclopedia of Type Strains, Phase IV (KMG-IV): sequencing the most valuable type-strain genomes for metagenomic binning, comparative biology and taxonomic classification.</title>
        <authorList>
            <person name="Goeker M."/>
        </authorList>
    </citation>
    <scope>NUCLEOTIDE SEQUENCE [LARGE SCALE GENOMIC DNA]</scope>
    <source>
        <strain evidence="1 2">DSM 27939</strain>
    </source>
</reference>
<comment type="caution">
    <text evidence="1">The sequence shown here is derived from an EMBL/GenBank/DDBJ whole genome shotgun (WGS) entry which is preliminary data.</text>
</comment>
<dbReference type="Proteomes" id="UP000552709">
    <property type="component" value="Unassembled WGS sequence"/>
</dbReference>
<sequence>MGGNGDAGVLVEVRSAGMQGQKFLCPVEVLEAELTPFLIPGGPVGLFNEIVAAHSGNDLEVLDTVEHRESPNGCPVAPELIRVNDVWHVIVDQKLSKKGLCCLGVSPILQKEVKNRARFVDRPPQPKFFATNLDTHLIQEPPGTPPGFPVSQFFGEEGGEPHVPLAERLVTDSYTALLEEFLDITLTEGEAVVQPKSVLDDAQRKPVAVRLTVSHGRSAYRA</sequence>
<evidence type="ECO:0000313" key="1">
    <source>
        <dbReference type="EMBL" id="MBB5366232.1"/>
    </source>
</evidence>
<dbReference type="EMBL" id="JACHFL010000032">
    <property type="protein sequence ID" value="MBB5366232.1"/>
    <property type="molecule type" value="Genomic_DNA"/>
</dbReference>
<keyword evidence="2" id="KW-1185">Reference proteome</keyword>
<name>A0A7W8JZS3_9DEIO</name>